<protein>
    <submittedName>
        <fullName evidence="1">Uncharacterized protein</fullName>
    </submittedName>
</protein>
<comment type="caution">
    <text evidence="1">The sequence shown here is derived from an EMBL/GenBank/DDBJ whole genome shotgun (WGS) entry which is preliminary data.</text>
</comment>
<evidence type="ECO:0000313" key="1">
    <source>
        <dbReference type="EMBL" id="KAK9700994.1"/>
    </source>
</evidence>
<sequence>MFMVNSVFRKPQPWNDGSSGKLADRFDIGVGTIQTVIHEAAYGKVYAQWIPRFKEIQNSIWLFWSLFGIENSSCRCRVYSERRDRIRKTPKRTRIKRSFGQSEPHLMDFLENTQTSLKRKKKEEILENFENLNFKH</sequence>
<proteinExistence type="predicted"/>
<gene>
    <name evidence="1" type="ORF">QE152_g30887</name>
</gene>
<dbReference type="AlphaFoldDB" id="A0AAW1JDF8"/>
<reference evidence="1 2" key="1">
    <citation type="journal article" date="2024" name="BMC Genomics">
        <title>De novo assembly and annotation of Popillia japonica's genome with initial clues to its potential as an invasive pest.</title>
        <authorList>
            <person name="Cucini C."/>
            <person name="Boschi S."/>
            <person name="Funari R."/>
            <person name="Cardaioli E."/>
            <person name="Iannotti N."/>
            <person name="Marturano G."/>
            <person name="Paoli F."/>
            <person name="Bruttini M."/>
            <person name="Carapelli A."/>
            <person name="Frati F."/>
            <person name="Nardi F."/>
        </authorList>
    </citation>
    <scope>NUCLEOTIDE SEQUENCE [LARGE SCALE GENOMIC DNA]</scope>
    <source>
        <strain evidence="1">DMR45628</strain>
    </source>
</reference>
<accession>A0AAW1JDF8</accession>
<dbReference type="Proteomes" id="UP001458880">
    <property type="component" value="Unassembled WGS sequence"/>
</dbReference>
<dbReference type="EMBL" id="JASPKY010000425">
    <property type="protein sequence ID" value="KAK9700994.1"/>
    <property type="molecule type" value="Genomic_DNA"/>
</dbReference>
<organism evidence="1 2">
    <name type="scientific">Popillia japonica</name>
    <name type="common">Japanese beetle</name>
    <dbReference type="NCBI Taxonomy" id="7064"/>
    <lineage>
        <taxon>Eukaryota</taxon>
        <taxon>Metazoa</taxon>
        <taxon>Ecdysozoa</taxon>
        <taxon>Arthropoda</taxon>
        <taxon>Hexapoda</taxon>
        <taxon>Insecta</taxon>
        <taxon>Pterygota</taxon>
        <taxon>Neoptera</taxon>
        <taxon>Endopterygota</taxon>
        <taxon>Coleoptera</taxon>
        <taxon>Polyphaga</taxon>
        <taxon>Scarabaeiformia</taxon>
        <taxon>Scarabaeidae</taxon>
        <taxon>Rutelinae</taxon>
        <taxon>Popillia</taxon>
    </lineage>
</organism>
<name>A0AAW1JDF8_POPJA</name>
<evidence type="ECO:0000313" key="2">
    <source>
        <dbReference type="Proteomes" id="UP001458880"/>
    </source>
</evidence>
<keyword evidence="2" id="KW-1185">Reference proteome</keyword>